<name>A0A6H1ZDM4_9ZZZZ</name>
<proteinExistence type="predicted"/>
<gene>
    <name evidence="1" type="ORF">TM448A00264_0032</name>
</gene>
<accession>A0A6H1ZDM4</accession>
<sequence>MSKLKDRVEELETKVYFLDMHIKHLRIDLEEQQHGSPSPPQDRSILSLMAQAETELQVARETVEKLERFLGLLPGAGKRAG</sequence>
<evidence type="ECO:0000313" key="1">
    <source>
        <dbReference type="EMBL" id="QJA45654.1"/>
    </source>
</evidence>
<reference evidence="1" key="1">
    <citation type="submission" date="2020-03" db="EMBL/GenBank/DDBJ databases">
        <title>The deep terrestrial virosphere.</title>
        <authorList>
            <person name="Holmfeldt K."/>
            <person name="Nilsson E."/>
            <person name="Simone D."/>
            <person name="Lopez-Fernandez M."/>
            <person name="Wu X."/>
            <person name="de Brujin I."/>
            <person name="Lundin D."/>
            <person name="Andersson A."/>
            <person name="Bertilsson S."/>
            <person name="Dopson M."/>
        </authorList>
    </citation>
    <scope>NUCLEOTIDE SEQUENCE</scope>
    <source>
        <strain evidence="1">TM448A00264</strain>
    </source>
</reference>
<organism evidence="1">
    <name type="scientific">viral metagenome</name>
    <dbReference type="NCBI Taxonomy" id="1070528"/>
    <lineage>
        <taxon>unclassified sequences</taxon>
        <taxon>metagenomes</taxon>
        <taxon>organismal metagenomes</taxon>
    </lineage>
</organism>
<protein>
    <submittedName>
        <fullName evidence="1">Uncharacterized protein</fullName>
    </submittedName>
</protein>
<dbReference type="AlphaFoldDB" id="A0A6H1ZDM4"/>
<dbReference type="EMBL" id="MT143994">
    <property type="protein sequence ID" value="QJA45654.1"/>
    <property type="molecule type" value="Genomic_DNA"/>
</dbReference>